<dbReference type="EMBL" id="JANPWB010000016">
    <property type="protein sequence ID" value="KAJ1082114.1"/>
    <property type="molecule type" value="Genomic_DNA"/>
</dbReference>
<keyword evidence="3" id="KW-1185">Reference proteome</keyword>
<reference evidence="2" key="1">
    <citation type="journal article" date="2022" name="bioRxiv">
        <title>Sequencing and chromosome-scale assembly of the giantPleurodeles waltlgenome.</title>
        <authorList>
            <person name="Brown T."/>
            <person name="Elewa A."/>
            <person name="Iarovenko S."/>
            <person name="Subramanian E."/>
            <person name="Araus A.J."/>
            <person name="Petzold A."/>
            <person name="Susuki M."/>
            <person name="Suzuki K.-i.T."/>
            <person name="Hayashi T."/>
            <person name="Toyoda A."/>
            <person name="Oliveira C."/>
            <person name="Osipova E."/>
            <person name="Leigh N.D."/>
            <person name="Simon A."/>
            <person name="Yun M.H."/>
        </authorList>
    </citation>
    <scope>NUCLEOTIDE SEQUENCE</scope>
    <source>
        <strain evidence="2">20211129_DDA</strain>
        <tissue evidence="2">Liver</tissue>
    </source>
</reference>
<sequence length="186" mass="19670">MGHDASQSRSSADFGVTPGRTSRVRVELSDSESTLSLSDILSCSESKPVLHIMAAATCRETALSLSVFVLLGFLGIPLGSVLWCLFLGFNWSPSDRGLFAGGAIPALGRGLATINDGRIGPKLRKAAGSRPRTAGLGVLRKPLLAIALPGDEGRRRMDDRGRVKRRALLPERSGDASDGAEARCEI</sequence>
<evidence type="ECO:0000256" key="1">
    <source>
        <dbReference type="SAM" id="Phobius"/>
    </source>
</evidence>
<organism evidence="2 3">
    <name type="scientific">Pleurodeles waltl</name>
    <name type="common">Iberian ribbed newt</name>
    <dbReference type="NCBI Taxonomy" id="8319"/>
    <lineage>
        <taxon>Eukaryota</taxon>
        <taxon>Metazoa</taxon>
        <taxon>Chordata</taxon>
        <taxon>Craniata</taxon>
        <taxon>Vertebrata</taxon>
        <taxon>Euteleostomi</taxon>
        <taxon>Amphibia</taxon>
        <taxon>Batrachia</taxon>
        <taxon>Caudata</taxon>
        <taxon>Salamandroidea</taxon>
        <taxon>Salamandridae</taxon>
        <taxon>Pleurodelinae</taxon>
        <taxon>Pleurodeles</taxon>
    </lineage>
</organism>
<dbReference type="Proteomes" id="UP001066276">
    <property type="component" value="Chromosome 12"/>
</dbReference>
<dbReference type="AlphaFoldDB" id="A0AAV7KVN6"/>
<gene>
    <name evidence="2" type="ORF">NDU88_002284</name>
</gene>
<feature type="transmembrane region" description="Helical" evidence="1">
    <location>
        <begin position="67"/>
        <end position="89"/>
    </location>
</feature>
<evidence type="ECO:0000313" key="3">
    <source>
        <dbReference type="Proteomes" id="UP001066276"/>
    </source>
</evidence>
<accession>A0AAV7KVN6</accession>
<evidence type="ECO:0000313" key="2">
    <source>
        <dbReference type="EMBL" id="KAJ1082114.1"/>
    </source>
</evidence>
<keyword evidence="1" id="KW-1133">Transmembrane helix</keyword>
<protein>
    <submittedName>
        <fullName evidence="2">Uncharacterized protein</fullName>
    </submittedName>
</protein>
<comment type="caution">
    <text evidence="2">The sequence shown here is derived from an EMBL/GenBank/DDBJ whole genome shotgun (WGS) entry which is preliminary data.</text>
</comment>
<keyword evidence="1" id="KW-0812">Transmembrane</keyword>
<proteinExistence type="predicted"/>
<keyword evidence="1" id="KW-0472">Membrane</keyword>
<name>A0AAV7KVN6_PLEWA</name>